<feature type="domain" description="F-box" evidence="2">
    <location>
        <begin position="28"/>
        <end position="64"/>
    </location>
</feature>
<dbReference type="EMBL" id="ASHM01028688">
    <property type="protein sequence ID" value="PNX75211.1"/>
    <property type="molecule type" value="Genomic_DNA"/>
</dbReference>
<evidence type="ECO:0000259" key="2">
    <source>
        <dbReference type="Pfam" id="PF00646"/>
    </source>
</evidence>
<dbReference type="InterPro" id="IPR001810">
    <property type="entry name" value="F-box_dom"/>
</dbReference>
<dbReference type="SUPFAM" id="SSF81383">
    <property type="entry name" value="F-box domain"/>
    <property type="match status" value="1"/>
</dbReference>
<feature type="compositionally biased region" description="Basic and acidic residues" evidence="1">
    <location>
        <begin position="13"/>
        <end position="24"/>
    </location>
</feature>
<accession>A0A2K3L9J8</accession>
<protein>
    <recommendedName>
        <fullName evidence="2">F-box domain-containing protein</fullName>
    </recommendedName>
</protein>
<evidence type="ECO:0000313" key="3">
    <source>
        <dbReference type="EMBL" id="PNX75211.1"/>
    </source>
</evidence>
<reference evidence="3 4" key="2">
    <citation type="journal article" date="2017" name="Front. Plant Sci.">
        <title>Gene Classification and Mining of Molecular Markers Useful in Red Clover (Trifolium pratense) Breeding.</title>
        <authorList>
            <person name="Istvanek J."/>
            <person name="Dluhosova J."/>
            <person name="Dluhos P."/>
            <person name="Patkova L."/>
            <person name="Nedelnik J."/>
            <person name="Repkova J."/>
        </authorList>
    </citation>
    <scope>NUCLEOTIDE SEQUENCE [LARGE SCALE GENOMIC DNA]</scope>
    <source>
        <strain evidence="4">cv. Tatra</strain>
        <tissue evidence="3">Young leaves</tissue>
    </source>
</reference>
<dbReference type="SUPFAM" id="SSF52047">
    <property type="entry name" value="RNI-like"/>
    <property type="match status" value="1"/>
</dbReference>
<dbReference type="InterPro" id="IPR036047">
    <property type="entry name" value="F-box-like_dom_sf"/>
</dbReference>
<dbReference type="ExpressionAtlas" id="A0A2K3L9J8">
    <property type="expression patterns" value="baseline"/>
</dbReference>
<proteinExistence type="predicted"/>
<dbReference type="PANTHER" id="PTHR32212">
    <property type="entry name" value="CYCLIN-LIKE F-BOX"/>
    <property type="match status" value="1"/>
</dbReference>
<dbReference type="InterPro" id="IPR053781">
    <property type="entry name" value="F-box_AtFBL13-like"/>
</dbReference>
<dbReference type="CDD" id="cd22160">
    <property type="entry name" value="F-box_AtFBL13-like"/>
    <property type="match status" value="1"/>
</dbReference>
<organism evidence="3 4">
    <name type="scientific">Trifolium pratense</name>
    <name type="common">Red clover</name>
    <dbReference type="NCBI Taxonomy" id="57577"/>
    <lineage>
        <taxon>Eukaryota</taxon>
        <taxon>Viridiplantae</taxon>
        <taxon>Streptophyta</taxon>
        <taxon>Embryophyta</taxon>
        <taxon>Tracheophyta</taxon>
        <taxon>Spermatophyta</taxon>
        <taxon>Magnoliopsida</taxon>
        <taxon>eudicotyledons</taxon>
        <taxon>Gunneridae</taxon>
        <taxon>Pentapetalae</taxon>
        <taxon>rosids</taxon>
        <taxon>fabids</taxon>
        <taxon>Fabales</taxon>
        <taxon>Fabaceae</taxon>
        <taxon>Papilionoideae</taxon>
        <taxon>50 kb inversion clade</taxon>
        <taxon>NPAAA clade</taxon>
        <taxon>Hologalegina</taxon>
        <taxon>IRL clade</taxon>
        <taxon>Trifolieae</taxon>
        <taxon>Trifolium</taxon>
    </lineage>
</organism>
<feature type="non-terminal residue" evidence="3">
    <location>
        <position position="505"/>
    </location>
</feature>
<feature type="region of interest" description="Disordered" evidence="1">
    <location>
        <begin position="481"/>
        <end position="505"/>
    </location>
</feature>
<comment type="caution">
    <text evidence="3">The sequence shown here is derived from an EMBL/GenBank/DDBJ whole genome shotgun (WGS) entry which is preliminary data.</text>
</comment>
<feature type="compositionally biased region" description="Low complexity" evidence="1">
    <location>
        <begin position="481"/>
        <end position="497"/>
    </location>
</feature>
<dbReference type="PANTHER" id="PTHR32212:SF269">
    <property type="entry name" value="F-BOX_RNI_FBD-LIKE DOMAIN PROTEIN"/>
    <property type="match status" value="1"/>
</dbReference>
<feature type="region of interest" description="Disordered" evidence="1">
    <location>
        <begin position="1"/>
        <end position="24"/>
    </location>
</feature>
<sequence length="505" mass="55806">MSKSIDEVTMIPSEKRARHDNEENQDRLSDLPDCVLHILSFFNSKHAVQTCVLSTRWKYIWKRIHTLILHSTDFSTVKKFSIFVSKILTLRDISTALYALDLQFHHYGDIEPQLLKNIFNYISSHNTHLQELRISLDTCLSWDSSCRARALALASLCDTRRLIMSCVSLCRALTSLKLSLYPPPHYLIGGDNYTETFPKSLNLPLLTSLDLTNFTFCGGENGCVEPFSAFTKLNSLVIGSCKVKDAQILRISSETLVNLSMYYYSSNVAKVELSTPSLCTFTFPTRTDQKICGSGLSSVKQVNINAEECAPTVAVSMERALVLLSMLQDLANVESLTVTSLALQVLSLVPDLFKVKFSSLCNLKSLKVELIPYVYGGGLRHLREKEMLKKAAAKSRQEATKLRKAFKEGLRPPPIPDGIIDFLRQNSPSSEVNIVTNYPSHFNLKQVEESIKGGKNTGYHSQFATPAASSAVPASAAESGSAAAASATARASTAPPTLHLCHTEK</sequence>
<reference evidence="3 4" key="1">
    <citation type="journal article" date="2014" name="Am. J. Bot.">
        <title>Genome assembly and annotation for red clover (Trifolium pratense; Fabaceae).</title>
        <authorList>
            <person name="Istvanek J."/>
            <person name="Jaros M."/>
            <person name="Krenek A."/>
            <person name="Repkova J."/>
        </authorList>
    </citation>
    <scope>NUCLEOTIDE SEQUENCE [LARGE SCALE GENOMIC DNA]</scope>
    <source>
        <strain evidence="4">cv. Tatra</strain>
        <tissue evidence="3">Young leaves</tissue>
    </source>
</reference>
<evidence type="ECO:0000313" key="4">
    <source>
        <dbReference type="Proteomes" id="UP000236291"/>
    </source>
</evidence>
<dbReference type="AlphaFoldDB" id="A0A2K3L9J8"/>
<dbReference type="Proteomes" id="UP000236291">
    <property type="component" value="Unassembled WGS sequence"/>
</dbReference>
<gene>
    <name evidence="3" type="ORF">L195_g031144</name>
</gene>
<dbReference type="Pfam" id="PF00646">
    <property type="entry name" value="F-box"/>
    <property type="match status" value="1"/>
</dbReference>
<name>A0A2K3L9J8_TRIPR</name>
<evidence type="ECO:0000256" key="1">
    <source>
        <dbReference type="SAM" id="MobiDB-lite"/>
    </source>
</evidence>